<evidence type="ECO:0000256" key="1">
    <source>
        <dbReference type="ARBA" id="ARBA00007734"/>
    </source>
</evidence>
<sequence length="186" mass="20504">MKTILLFLLVTTSPIAAHACAPVDTDRVLEMVRTIATEEDLDPDLALAVVDVESAGGQRQVSDAGAVGIMQLMPETASDYGVTDRCDPEETIRAGVRYLKKLYGEFDDPLLMLAAYNAGPERVYQKGGIPEFNETAQYIVKVMNRWTLNAKASVAQEKRAGNRLPRKETVALAPSPWRDQHVWTAE</sequence>
<dbReference type="RefSeq" id="WP_163906447.1">
    <property type="nucleotide sequence ID" value="NZ_CP048428.1"/>
</dbReference>
<evidence type="ECO:0000259" key="4">
    <source>
        <dbReference type="Pfam" id="PF01464"/>
    </source>
</evidence>
<dbReference type="CDD" id="cd00254">
    <property type="entry name" value="LT-like"/>
    <property type="match status" value="1"/>
</dbReference>
<comment type="caution">
    <text evidence="5">The sequence shown here is derived from an EMBL/GenBank/DDBJ whole genome shotgun (WGS) entry which is preliminary data.</text>
</comment>
<evidence type="ECO:0000313" key="6">
    <source>
        <dbReference type="Proteomes" id="UP000477849"/>
    </source>
</evidence>
<accession>A0A6M1RXG7</accession>
<dbReference type="SUPFAM" id="SSF53955">
    <property type="entry name" value="Lysozyme-like"/>
    <property type="match status" value="1"/>
</dbReference>
<evidence type="ECO:0000256" key="2">
    <source>
        <dbReference type="ARBA" id="ARBA00009387"/>
    </source>
</evidence>
<keyword evidence="6" id="KW-1185">Reference proteome</keyword>
<feature type="signal peptide" evidence="3">
    <location>
        <begin position="1"/>
        <end position="19"/>
    </location>
</feature>
<dbReference type="Gene3D" id="1.10.530.10">
    <property type="match status" value="1"/>
</dbReference>
<comment type="similarity">
    <text evidence="1">Belongs to the transglycosylase Slt family.</text>
</comment>
<dbReference type="InterPro" id="IPR023346">
    <property type="entry name" value="Lysozyme-like_dom_sf"/>
</dbReference>
<dbReference type="InterPro" id="IPR008258">
    <property type="entry name" value="Transglycosylase_SLT_dom_1"/>
</dbReference>
<dbReference type="Proteomes" id="UP000477849">
    <property type="component" value="Unassembled WGS sequence"/>
</dbReference>
<keyword evidence="3" id="KW-0732">Signal</keyword>
<dbReference type="EMBL" id="JAAKZH010000012">
    <property type="protein sequence ID" value="NGO66514.1"/>
    <property type="molecule type" value="Genomic_DNA"/>
</dbReference>
<evidence type="ECO:0000256" key="3">
    <source>
        <dbReference type="SAM" id="SignalP"/>
    </source>
</evidence>
<name>A0A6M1RXG7_9HYPH</name>
<evidence type="ECO:0000313" key="5">
    <source>
        <dbReference type="EMBL" id="NGO66514.1"/>
    </source>
</evidence>
<proteinExistence type="inferred from homology"/>
<dbReference type="PANTHER" id="PTHR37423:SF2">
    <property type="entry name" value="MEMBRANE-BOUND LYTIC MUREIN TRANSGLYCOSYLASE C"/>
    <property type="match status" value="1"/>
</dbReference>
<dbReference type="AlphaFoldDB" id="A0A6M1RXG7"/>
<organism evidence="5 6">
    <name type="scientific">Rhizobium daejeonense</name>
    <dbReference type="NCBI Taxonomy" id="240521"/>
    <lineage>
        <taxon>Bacteria</taxon>
        <taxon>Pseudomonadati</taxon>
        <taxon>Pseudomonadota</taxon>
        <taxon>Alphaproteobacteria</taxon>
        <taxon>Hyphomicrobiales</taxon>
        <taxon>Rhizobiaceae</taxon>
        <taxon>Rhizobium/Agrobacterium group</taxon>
        <taxon>Rhizobium</taxon>
    </lineage>
</organism>
<protein>
    <submittedName>
        <fullName evidence="5">Lytic transglycosylase domain-containing protein</fullName>
    </submittedName>
</protein>
<gene>
    <name evidence="5" type="ORF">G6N76_22870</name>
</gene>
<feature type="domain" description="Transglycosylase SLT" evidence="4">
    <location>
        <begin position="32"/>
        <end position="135"/>
    </location>
</feature>
<dbReference type="PANTHER" id="PTHR37423">
    <property type="entry name" value="SOLUBLE LYTIC MUREIN TRANSGLYCOSYLASE-RELATED"/>
    <property type="match status" value="1"/>
</dbReference>
<feature type="chain" id="PRO_5027068086" evidence="3">
    <location>
        <begin position="20"/>
        <end position="186"/>
    </location>
</feature>
<reference evidence="5 6" key="1">
    <citation type="submission" date="2020-02" db="EMBL/GenBank/DDBJ databases">
        <title>Genome sequence of the type strain CCBAU10050 of Rhizobium daejeonense.</title>
        <authorList>
            <person name="Gao J."/>
            <person name="Sun J."/>
        </authorList>
    </citation>
    <scope>NUCLEOTIDE SEQUENCE [LARGE SCALE GENOMIC DNA]</scope>
    <source>
        <strain evidence="5 6">CCBAU10050</strain>
    </source>
</reference>
<dbReference type="Pfam" id="PF01464">
    <property type="entry name" value="SLT"/>
    <property type="match status" value="1"/>
</dbReference>
<comment type="similarity">
    <text evidence="2">Belongs to the virb1 family.</text>
</comment>